<organism evidence="1">
    <name type="scientific">Salmonella newport</name>
    <dbReference type="NCBI Taxonomy" id="108619"/>
    <lineage>
        <taxon>Bacteria</taxon>
        <taxon>Pseudomonadati</taxon>
        <taxon>Pseudomonadota</taxon>
        <taxon>Gammaproteobacteria</taxon>
        <taxon>Enterobacterales</taxon>
        <taxon>Enterobacteriaceae</taxon>
        <taxon>Salmonella</taxon>
    </lineage>
</organism>
<gene>
    <name evidence="1" type="ORF">E1A34_27330</name>
</gene>
<protein>
    <submittedName>
        <fullName evidence="1">Uncharacterized protein</fullName>
    </submittedName>
</protein>
<proteinExistence type="predicted"/>
<accession>A0A5Y0S1G1</accession>
<dbReference type="Proteomes" id="UP000839827">
    <property type="component" value="Unassembled WGS sequence"/>
</dbReference>
<name>A0A5Y0S1G1_SALNE</name>
<sequence length="67" mass="7408">MMKNFMLTQACSLGRGLQRLASVRDNDFVGSPLSDLPLFLVYPRTPRCLLDAFFACLRGVNAEVVDG</sequence>
<comment type="caution">
    <text evidence="1">The sequence shown here is derived from an EMBL/GenBank/DDBJ whole genome shotgun (WGS) entry which is preliminary data.</text>
</comment>
<dbReference type="AlphaFoldDB" id="A0A5Y0S1G1"/>
<dbReference type="EMBL" id="AAHYLK010000061">
    <property type="protein sequence ID" value="ECB7109697.1"/>
    <property type="molecule type" value="Genomic_DNA"/>
</dbReference>
<evidence type="ECO:0000313" key="1">
    <source>
        <dbReference type="EMBL" id="ECB7109697.1"/>
    </source>
</evidence>
<reference evidence="1" key="1">
    <citation type="submission" date="2019-03" db="EMBL/GenBank/DDBJ databases">
        <authorList>
            <person name="Ashton P.M."/>
            <person name="Dallman T."/>
            <person name="Nair S."/>
            <person name="De Pinna E."/>
            <person name="Peters T."/>
            <person name="Grant K."/>
        </authorList>
    </citation>
    <scope>NUCLEOTIDE SEQUENCE [LARGE SCALE GENOMIC DNA]</scope>
    <source>
        <strain evidence="1">271153</strain>
    </source>
</reference>